<sequence length="294" mass="33176">MVGTMLPGKASIGKCLSFSSREIFKVMRMLFEKMKTTFFLLCSLLPVIVFSFHGKHGKTIERCNREPFQIPNYYVIHIRGYSLLRHCPQDTTNQSFCNPYFKFVFDRTSLSADKSVPSSPSKSLQYLGVAGSTGETSAYFDGNAWVTVWGMSYITFAPKFKFQIRFRLREDYPYEDEFYTLISDGPCEGSQPQYSVSVNPVRREIHSFIKLKSENELDLLLSEEEITKWVTVSLQGTKSEITLSTDSAKTTVNIGVSTIKSSACPMEMGKKTPLSQGFVGFIDTVVSGGIVFHY</sequence>
<dbReference type="InParanoid" id="K1PRZ2"/>
<dbReference type="AlphaFoldDB" id="K1PRZ2"/>
<dbReference type="HOGENOM" id="CLU_947470_0_0_1"/>
<gene>
    <name evidence="1" type="ORF">CGI_10003645</name>
</gene>
<evidence type="ECO:0000313" key="1">
    <source>
        <dbReference type="EMBL" id="EKC21609.1"/>
    </source>
</evidence>
<accession>K1PRZ2</accession>
<protein>
    <submittedName>
        <fullName evidence="1">Uncharacterized protein</fullName>
    </submittedName>
</protein>
<dbReference type="EMBL" id="JH816986">
    <property type="protein sequence ID" value="EKC21609.1"/>
    <property type="molecule type" value="Genomic_DNA"/>
</dbReference>
<organism evidence="1">
    <name type="scientific">Magallana gigas</name>
    <name type="common">Pacific oyster</name>
    <name type="synonym">Crassostrea gigas</name>
    <dbReference type="NCBI Taxonomy" id="29159"/>
    <lineage>
        <taxon>Eukaryota</taxon>
        <taxon>Metazoa</taxon>
        <taxon>Spiralia</taxon>
        <taxon>Lophotrochozoa</taxon>
        <taxon>Mollusca</taxon>
        <taxon>Bivalvia</taxon>
        <taxon>Autobranchia</taxon>
        <taxon>Pteriomorphia</taxon>
        <taxon>Ostreida</taxon>
        <taxon>Ostreoidea</taxon>
        <taxon>Ostreidae</taxon>
        <taxon>Magallana</taxon>
    </lineage>
</organism>
<name>K1PRZ2_MAGGI</name>
<reference evidence="1" key="1">
    <citation type="journal article" date="2012" name="Nature">
        <title>The oyster genome reveals stress adaptation and complexity of shell formation.</title>
        <authorList>
            <person name="Zhang G."/>
            <person name="Fang X."/>
            <person name="Guo X."/>
            <person name="Li L."/>
            <person name="Luo R."/>
            <person name="Xu F."/>
            <person name="Yang P."/>
            <person name="Zhang L."/>
            <person name="Wang X."/>
            <person name="Qi H."/>
            <person name="Xiong Z."/>
            <person name="Que H."/>
            <person name="Xie Y."/>
            <person name="Holland P.W."/>
            <person name="Paps J."/>
            <person name="Zhu Y."/>
            <person name="Wu F."/>
            <person name="Chen Y."/>
            <person name="Wang J."/>
            <person name="Peng C."/>
            <person name="Meng J."/>
            <person name="Yang L."/>
            <person name="Liu J."/>
            <person name="Wen B."/>
            <person name="Zhang N."/>
            <person name="Huang Z."/>
            <person name="Zhu Q."/>
            <person name="Feng Y."/>
            <person name="Mount A."/>
            <person name="Hedgecock D."/>
            <person name="Xu Z."/>
            <person name="Liu Y."/>
            <person name="Domazet-Loso T."/>
            <person name="Du Y."/>
            <person name="Sun X."/>
            <person name="Zhang S."/>
            <person name="Liu B."/>
            <person name="Cheng P."/>
            <person name="Jiang X."/>
            <person name="Li J."/>
            <person name="Fan D."/>
            <person name="Wang W."/>
            <person name="Fu W."/>
            <person name="Wang T."/>
            <person name="Wang B."/>
            <person name="Zhang J."/>
            <person name="Peng Z."/>
            <person name="Li Y."/>
            <person name="Li N."/>
            <person name="Wang J."/>
            <person name="Chen M."/>
            <person name="He Y."/>
            <person name="Tan F."/>
            <person name="Song X."/>
            <person name="Zheng Q."/>
            <person name="Huang R."/>
            <person name="Yang H."/>
            <person name="Du X."/>
            <person name="Chen L."/>
            <person name="Yang M."/>
            <person name="Gaffney P.M."/>
            <person name="Wang S."/>
            <person name="Luo L."/>
            <person name="She Z."/>
            <person name="Ming Y."/>
            <person name="Huang W."/>
            <person name="Zhang S."/>
            <person name="Huang B."/>
            <person name="Zhang Y."/>
            <person name="Qu T."/>
            <person name="Ni P."/>
            <person name="Miao G."/>
            <person name="Wang J."/>
            <person name="Wang Q."/>
            <person name="Steinberg C.E."/>
            <person name="Wang H."/>
            <person name="Li N."/>
            <person name="Qian L."/>
            <person name="Zhang G."/>
            <person name="Li Y."/>
            <person name="Yang H."/>
            <person name="Liu X."/>
            <person name="Wang J."/>
            <person name="Yin Y."/>
            <person name="Wang J."/>
        </authorList>
    </citation>
    <scope>NUCLEOTIDE SEQUENCE [LARGE SCALE GENOMIC DNA]</scope>
    <source>
        <strain evidence="1">05x7-T-G4-1.051#20</strain>
    </source>
</reference>
<proteinExistence type="predicted"/>